<gene>
    <name evidence="1" type="ORF">F941_00484</name>
</gene>
<dbReference type="RefSeq" id="WP_005007387.1">
    <property type="nucleotide sequence ID" value="NZ_KB849725.1"/>
</dbReference>
<dbReference type="AlphaFoldDB" id="N9DTY1"/>
<proteinExistence type="predicted"/>
<evidence type="ECO:0000313" key="1">
    <source>
        <dbReference type="EMBL" id="ENV84075.1"/>
    </source>
</evidence>
<dbReference type="EMBL" id="APQD01000003">
    <property type="protein sequence ID" value="ENV84075.1"/>
    <property type="molecule type" value="Genomic_DNA"/>
</dbReference>
<evidence type="ECO:0000313" key="2">
    <source>
        <dbReference type="Proteomes" id="UP000018460"/>
    </source>
</evidence>
<organism evidence="1 2">
    <name type="scientific">Acinetobacter bouvetii DSM 14964 = CIP 107468</name>
    <dbReference type="NCBI Taxonomy" id="1120925"/>
    <lineage>
        <taxon>Bacteria</taxon>
        <taxon>Pseudomonadati</taxon>
        <taxon>Pseudomonadota</taxon>
        <taxon>Gammaproteobacteria</taxon>
        <taxon>Moraxellales</taxon>
        <taxon>Moraxellaceae</taxon>
        <taxon>Acinetobacter</taxon>
    </lineage>
</organism>
<reference evidence="1 2" key="1">
    <citation type="submission" date="2013-02" db="EMBL/GenBank/DDBJ databases">
        <title>The Genome Sequence of Acinetobacter bouvetii CIP 107468.</title>
        <authorList>
            <consortium name="The Broad Institute Genome Sequencing Platform"/>
            <consortium name="The Broad Institute Genome Sequencing Center for Infectious Disease"/>
            <person name="Cerqueira G."/>
            <person name="Feldgarden M."/>
            <person name="Courvalin P."/>
            <person name="Perichon B."/>
            <person name="Grillot-Courvalin C."/>
            <person name="Clermont D."/>
            <person name="Rocha E."/>
            <person name="Yoon E.-J."/>
            <person name="Nemec A."/>
            <person name="Walker B."/>
            <person name="Young S.K."/>
            <person name="Zeng Q."/>
            <person name="Gargeya S."/>
            <person name="Fitzgerald M."/>
            <person name="Haas B."/>
            <person name="Abouelleil A."/>
            <person name="Alvarado L."/>
            <person name="Arachchi H.M."/>
            <person name="Berlin A.M."/>
            <person name="Chapman S.B."/>
            <person name="Dewar J."/>
            <person name="Goldberg J."/>
            <person name="Griggs A."/>
            <person name="Gujja S."/>
            <person name="Hansen M."/>
            <person name="Howarth C."/>
            <person name="Imamovic A."/>
            <person name="Larimer J."/>
            <person name="McCowan C."/>
            <person name="Murphy C."/>
            <person name="Neiman D."/>
            <person name="Pearson M."/>
            <person name="Priest M."/>
            <person name="Roberts A."/>
            <person name="Saif S."/>
            <person name="Shea T."/>
            <person name="Sisk P."/>
            <person name="Sykes S."/>
            <person name="Wortman J."/>
            <person name="Nusbaum C."/>
            <person name="Birren B."/>
        </authorList>
    </citation>
    <scope>NUCLEOTIDE SEQUENCE [LARGE SCALE GENOMIC DNA]</scope>
    <source>
        <strain evidence="1 2">CIP 107468</strain>
    </source>
</reference>
<comment type="caution">
    <text evidence="1">The sequence shown here is derived from an EMBL/GenBank/DDBJ whole genome shotgun (WGS) entry which is preliminary data.</text>
</comment>
<dbReference type="Proteomes" id="UP000018460">
    <property type="component" value="Unassembled WGS sequence"/>
</dbReference>
<name>N9DTY1_9GAMM</name>
<sequence>MPSLDFFENQQALASWFFYAGVIFEQKNQLRIRQMNREYGCVFCVLVIDMEVFFIKLTSLCKTWKKYLT</sequence>
<dbReference type="PATRIC" id="fig|1120925.3.peg.530"/>
<accession>N9DTY1</accession>
<protein>
    <submittedName>
        <fullName evidence="1">Uncharacterized protein</fullName>
    </submittedName>
</protein>
<keyword evidence="2" id="KW-1185">Reference proteome</keyword>